<sequence>MEKIKKYESVKEIDWAGSSIREDSDEENTPLIHQRNQSLQESGTLVASRIDLWSCQGIRQYVLIEVVVFLYFLSIVTSVSITQYFLFDKIAEKYSPVNISGMHPCEDIPKIRNSTASHIERKIQKETTNMLLYLTCATAFPAILPTLFMGGLSDRYGRKLVLLIALSGSLIRAIVYAVVIHLKLNINYLFVGNCIEGATGSYGTCLMAMFSLIADITQPGKGRAIRITALEAMLAISSAVALLIAGFWIPIAGFFVPMLFSTMLLAVAFLFTSFCIPETLRSHNRAPFNLATFKRCVQLYTKDTINHRRWKLWICIISFFVLISVGLSKMSLMTLFLLNKPFCWQQTKINLVGSVRVLVNWVVILGFLKCFGHRMSERMPGILGCISNTGSLILWGLATKDVYIYASSTVGLLADVTTPVLRSLMSHQVSADEQGILFASVAVIEITCTAIMGLVATIVYNLTIDFFSGFVFLCMAFLVGLVLIMLIILDVGMKRQLGSSVVRTITIEQHQD</sequence>
<evidence type="ECO:0000256" key="4">
    <source>
        <dbReference type="ARBA" id="ARBA00023136"/>
    </source>
</evidence>
<dbReference type="SUPFAM" id="SSF103473">
    <property type="entry name" value="MFS general substrate transporter"/>
    <property type="match status" value="1"/>
</dbReference>
<feature type="transmembrane region" description="Helical" evidence="5">
    <location>
        <begin position="130"/>
        <end position="148"/>
    </location>
</feature>
<keyword evidence="2 5" id="KW-0812">Transmembrane</keyword>
<protein>
    <recommendedName>
        <fullName evidence="6">Major facilitator superfamily (MFS) profile domain-containing protein</fullName>
    </recommendedName>
</protein>
<evidence type="ECO:0000259" key="6">
    <source>
        <dbReference type="PROSITE" id="PS50850"/>
    </source>
</evidence>
<feature type="transmembrane region" description="Helical" evidence="5">
    <location>
        <begin position="349"/>
        <end position="368"/>
    </location>
</feature>
<feature type="transmembrane region" description="Helical" evidence="5">
    <location>
        <begin position="436"/>
        <end position="460"/>
    </location>
</feature>
<dbReference type="PANTHER" id="PTHR23507">
    <property type="entry name" value="ZGC:174356"/>
    <property type="match status" value="1"/>
</dbReference>
<feature type="transmembrane region" description="Helical" evidence="5">
    <location>
        <begin position="312"/>
        <end position="337"/>
    </location>
</feature>
<dbReference type="InterPro" id="IPR005829">
    <property type="entry name" value="Sugar_transporter_CS"/>
</dbReference>
<dbReference type="Proteomes" id="UP001347796">
    <property type="component" value="Unassembled WGS sequence"/>
</dbReference>
<evidence type="ECO:0000313" key="7">
    <source>
        <dbReference type="EMBL" id="KAK6181352.1"/>
    </source>
</evidence>
<dbReference type="AlphaFoldDB" id="A0AAN8JNH7"/>
<dbReference type="EMBL" id="JAZGQO010000007">
    <property type="protein sequence ID" value="KAK6181352.1"/>
    <property type="molecule type" value="Genomic_DNA"/>
</dbReference>
<dbReference type="Gene3D" id="1.20.1250.20">
    <property type="entry name" value="MFS general substrate transporter like domains"/>
    <property type="match status" value="1"/>
</dbReference>
<feature type="transmembrane region" description="Helical" evidence="5">
    <location>
        <begin position="199"/>
        <end position="217"/>
    </location>
</feature>
<evidence type="ECO:0000313" key="8">
    <source>
        <dbReference type="Proteomes" id="UP001347796"/>
    </source>
</evidence>
<reference evidence="7 8" key="1">
    <citation type="submission" date="2024-01" db="EMBL/GenBank/DDBJ databases">
        <title>The genome of the rayed Mediterranean limpet Patella caerulea (Linnaeus, 1758).</title>
        <authorList>
            <person name="Anh-Thu Weber A."/>
            <person name="Halstead-Nussloch G."/>
        </authorList>
    </citation>
    <scope>NUCLEOTIDE SEQUENCE [LARGE SCALE GENOMIC DNA]</scope>
    <source>
        <strain evidence="7">AATW-2023a</strain>
        <tissue evidence="7">Whole specimen</tissue>
    </source>
</reference>
<feature type="transmembrane region" description="Helical" evidence="5">
    <location>
        <begin position="160"/>
        <end position="179"/>
    </location>
</feature>
<accession>A0AAN8JNH7</accession>
<dbReference type="PROSITE" id="PS50850">
    <property type="entry name" value="MFS"/>
    <property type="match status" value="1"/>
</dbReference>
<keyword evidence="4 5" id="KW-0472">Membrane</keyword>
<dbReference type="Pfam" id="PF07690">
    <property type="entry name" value="MFS_1"/>
    <property type="match status" value="1"/>
</dbReference>
<evidence type="ECO:0000256" key="3">
    <source>
        <dbReference type="ARBA" id="ARBA00022989"/>
    </source>
</evidence>
<dbReference type="PANTHER" id="PTHR23507:SF1">
    <property type="entry name" value="FI18259P1-RELATED"/>
    <property type="match status" value="1"/>
</dbReference>
<organism evidence="7 8">
    <name type="scientific">Patella caerulea</name>
    <name type="common">Rayed Mediterranean limpet</name>
    <dbReference type="NCBI Taxonomy" id="87958"/>
    <lineage>
        <taxon>Eukaryota</taxon>
        <taxon>Metazoa</taxon>
        <taxon>Spiralia</taxon>
        <taxon>Lophotrochozoa</taxon>
        <taxon>Mollusca</taxon>
        <taxon>Gastropoda</taxon>
        <taxon>Patellogastropoda</taxon>
        <taxon>Patelloidea</taxon>
        <taxon>Patellidae</taxon>
        <taxon>Patella</taxon>
    </lineage>
</organism>
<name>A0AAN8JNH7_PATCE</name>
<evidence type="ECO:0000256" key="1">
    <source>
        <dbReference type="ARBA" id="ARBA00004141"/>
    </source>
</evidence>
<dbReference type="InterPro" id="IPR011701">
    <property type="entry name" value="MFS"/>
</dbReference>
<feature type="transmembrane region" description="Helical" evidence="5">
    <location>
        <begin position="380"/>
        <end position="398"/>
    </location>
</feature>
<dbReference type="GO" id="GO:0016020">
    <property type="term" value="C:membrane"/>
    <property type="evidence" value="ECO:0007669"/>
    <property type="project" value="UniProtKB-SubCell"/>
</dbReference>
<feature type="transmembrane region" description="Helical" evidence="5">
    <location>
        <begin position="404"/>
        <end position="424"/>
    </location>
</feature>
<evidence type="ECO:0000256" key="5">
    <source>
        <dbReference type="SAM" id="Phobius"/>
    </source>
</evidence>
<dbReference type="GO" id="GO:0022857">
    <property type="term" value="F:transmembrane transporter activity"/>
    <property type="evidence" value="ECO:0007669"/>
    <property type="project" value="InterPro"/>
</dbReference>
<dbReference type="InterPro" id="IPR020846">
    <property type="entry name" value="MFS_dom"/>
</dbReference>
<dbReference type="InterPro" id="IPR036259">
    <property type="entry name" value="MFS_trans_sf"/>
</dbReference>
<feature type="transmembrane region" description="Helical" evidence="5">
    <location>
        <begin position="229"/>
        <end position="249"/>
    </location>
</feature>
<feature type="transmembrane region" description="Helical" evidence="5">
    <location>
        <begin position="255"/>
        <end position="276"/>
    </location>
</feature>
<dbReference type="PROSITE" id="PS00216">
    <property type="entry name" value="SUGAR_TRANSPORT_1"/>
    <property type="match status" value="1"/>
</dbReference>
<proteinExistence type="predicted"/>
<feature type="domain" description="Major facilitator superfamily (MFS) profile" evidence="6">
    <location>
        <begin position="63"/>
        <end position="492"/>
    </location>
</feature>
<gene>
    <name evidence="7" type="ORF">SNE40_009224</name>
</gene>
<keyword evidence="3 5" id="KW-1133">Transmembrane helix</keyword>
<comment type="caution">
    <text evidence="7">The sequence shown here is derived from an EMBL/GenBank/DDBJ whole genome shotgun (WGS) entry which is preliminary data.</text>
</comment>
<comment type="subcellular location">
    <subcellularLocation>
        <location evidence="1">Membrane</location>
        <topology evidence="1">Multi-pass membrane protein</topology>
    </subcellularLocation>
</comment>
<feature type="transmembrane region" description="Helical" evidence="5">
    <location>
        <begin position="466"/>
        <end position="489"/>
    </location>
</feature>
<evidence type="ECO:0000256" key="2">
    <source>
        <dbReference type="ARBA" id="ARBA00022692"/>
    </source>
</evidence>
<feature type="transmembrane region" description="Helical" evidence="5">
    <location>
        <begin position="62"/>
        <end position="86"/>
    </location>
</feature>
<keyword evidence="8" id="KW-1185">Reference proteome</keyword>